<keyword evidence="1" id="KW-0433">Leucine-rich repeat</keyword>
<feature type="compositionally biased region" description="Acidic residues" evidence="3">
    <location>
        <begin position="90"/>
        <end position="102"/>
    </location>
</feature>
<feature type="compositionally biased region" description="Basic and acidic residues" evidence="3">
    <location>
        <begin position="870"/>
        <end position="882"/>
    </location>
</feature>
<feature type="region of interest" description="Disordered" evidence="3">
    <location>
        <begin position="296"/>
        <end position="347"/>
    </location>
</feature>
<feature type="compositionally biased region" description="Basic and acidic residues" evidence="3">
    <location>
        <begin position="648"/>
        <end position="775"/>
    </location>
</feature>
<feature type="region of interest" description="Disordered" evidence="3">
    <location>
        <begin position="853"/>
        <end position="882"/>
    </location>
</feature>
<feature type="region of interest" description="Disordered" evidence="3">
    <location>
        <begin position="63"/>
        <end position="274"/>
    </location>
</feature>
<protein>
    <submittedName>
        <fullName evidence="4">Uncharacterized protein</fullName>
    </submittedName>
</protein>
<reference evidence="4 5" key="1">
    <citation type="journal article" date="2020" name="ISME J.">
        <title>Uncovering the hidden diversity of litter-decomposition mechanisms in mushroom-forming fungi.</title>
        <authorList>
            <person name="Floudas D."/>
            <person name="Bentzer J."/>
            <person name="Ahren D."/>
            <person name="Johansson T."/>
            <person name="Persson P."/>
            <person name="Tunlid A."/>
        </authorList>
    </citation>
    <scope>NUCLEOTIDE SEQUENCE [LARGE SCALE GENOMIC DNA]</scope>
    <source>
        <strain evidence="4 5">CBS 175.51</strain>
    </source>
</reference>
<feature type="region of interest" description="Disordered" evidence="3">
    <location>
        <begin position="1297"/>
        <end position="1743"/>
    </location>
</feature>
<feature type="compositionally biased region" description="Polar residues" evidence="3">
    <location>
        <begin position="856"/>
        <end position="866"/>
    </location>
</feature>
<dbReference type="InterPro" id="IPR050576">
    <property type="entry name" value="Cilia_flagella_integrity"/>
</dbReference>
<feature type="compositionally biased region" description="Acidic residues" evidence="3">
    <location>
        <begin position="177"/>
        <end position="203"/>
    </location>
</feature>
<evidence type="ECO:0000313" key="5">
    <source>
        <dbReference type="Proteomes" id="UP000541558"/>
    </source>
</evidence>
<evidence type="ECO:0000256" key="2">
    <source>
        <dbReference type="ARBA" id="ARBA00022737"/>
    </source>
</evidence>
<feature type="compositionally biased region" description="Basic and acidic residues" evidence="3">
    <location>
        <begin position="204"/>
        <end position="213"/>
    </location>
</feature>
<feature type="compositionally biased region" description="Basic residues" evidence="3">
    <location>
        <begin position="1620"/>
        <end position="1630"/>
    </location>
</feature>
<feature type="compositionally biased region" description="Acidic residues" evidence="3">
    <location>
        <begin position="143"/>
        <end position="163"/>
    </location>
</feature>
<sequence length="2020" mass="220501">MSTPYRSTPRQPAAPHPTPLSAMANSEHSRRATRAPILNPFEKFNQTEFDNWIGGITGALRQALGQAEEEQPVEDRTHNPPGQAYQDVNMDTEPEEEYEAEDTFANIKVPRALNKGKARDPREGPGLSEVGNKEEPIEILSGSEEEVEEEGEEEEEVDEEEYDGANVRLPIRRPNSELEEEDEEEDYEDDDQGHYEDSEDEEGIREAPLQREELSDEDYESDLEHSVPSPQAKPQSPEIIALDSDEDEQDDEEPAYRESSDNEHDGYERGSSPIEAEYEEFLADDEEAVDSHAAEVGHYVRNDHVEEDEGLSDEEVQPLDADTSFPPRHNQSPAAEIRKPDIQDPWSGARTYAEDFYAGGDRPLQHAKYLNADHLEEGHGEGSDVEEEVGDNEAFVPEHPIDLGNSPPAEIRNVWEGPETYAEDFYSGGDFNIAPGQILEPHHLGPEQGNAEPEIIDLDSDNEIESMAPPASAVFTSTQGPSRSPSPPHPAQLDFLAFGHAQDDMLMHAESSEPISHHESVDHQEAENEAKEPFIANQPLIAAIDIDEDEEAGDGAEQKPSDATEDLAAIPTFDTPTISGDAESETADVDFDFDLEYPEASREASVGLKSDVEETDLTDPITQVGPERERSPEIFTVDSDSEEEEESDKGPENDAEEARERQGKEAREKEARERQGKEAREKEAREKEQREREAREREARDQEAKEREAREREAREREAREREAREQEALDREAREQREREDQLAREKQALEQREREDELAREQEVREREAREQADDNTISTEEPNEFEIDEAAVSVGDAMEIDMTAGQIIRGIEEGFIAADSEAASPPATEYTVEDGAADVAMEVEVQEVHDSDVTSVASSSNGVVETPDTHVTEQRHTHHKVEIEEVTDEDADEPLHLRHQEKASDRAEDAPEVEEVEAVTYTVTEMVEEANAEGEYRDGDIVSVEEETVEGAYTVTEIRGDEQDLDADGELDDEDVEILSVASSDDFSAFALGDDVGEVEEVMGEQGLADESKTEVRSEAEHTSNPSDDLGPFDNHTEHVSAEVIEVLSTPLVEELPNSEAVPESGPAVPHDHLVEDDRDFIASDVDELMETNTEEALSKEAGDVQQEGHIATGPDLPTPEPTPVDHGSPVEVQEVESEGLINPQAESPASVQEPGSDDETMVEPTAVEGLVVAEIEEESLMVASPHDDTPMQSHPSPSQTPDPHPPHDEPQLVHVETVQLTPPQLEGFPANLSQPQDEAVHIVGPPELTSVLAQRERTPQLTIPEPLEPKEVAAFPAVLSDPTTQAPLLSDELTSATDVLSQTQPLPSQGNLVNSGAHMAPPRSFGDVPEESITTEDALLPTRPASPIQEVPEKSLDGPPTPTSVSGDTKVGSVLDGSVGGEHNGANPIDGNGDKGPESHESTAGADSQNTTTQSPPKPATRSPTIRIPARPQNAGRLTVSPPKSTGTKLRLSLPANESPAKKETTGGKRKRVPSSPKKGKGSTDNPKASRKKSLKGKEKLDEDADGEDEIVVKVKKSRLDEATASAIVGTNRPPVSSLSVDSGSSASSAARLLQPDASSRASSVAAGSEVSEHTNPSPTTYKPPWQGVGLASGSSTLREPVVPPPLQPNPAVHRPFLHAHGKKKAPFLQQYQTMPIQSTFAPPPPPPPPMQAHPTSTQTDRPQLAHIRRPSLVHLQERPSVPPASPTTSHPPPSPQSGSPHTPVAEASQSHTSHGPTPISSRRTQSMKTVAPNTHTPVTRSHCRFHKISIPRDEFGPKIYFIVPGCSLTKANIIRDEDIDDHGDATYEDSQRMVDDIETLGFEPYLIAVIKSLVGAEIMKEREVYYLPLEGEKIVRKAPPTPSVSSSNHKRASSMAGSSNSISAARGKQVDISEMLGSSSDSGDDSSEEADSDYDVERDAREPTPVSPPTAVKRPPYRPMARRGAEPRSHRSWNHAAGRWKTSAELEGGRGPGRPRKISVPGRGRGRPRKHPLPSDRPQSRSAPTGGQSSKRPLDAMDVDDDEATGGKKARLDSI</sequence>
<feature type="region of interest" description="Disordered" evidence="3">
    <location>
        <begin position="506"/>
        <end position="789"/>
    </location>
</feature>
<feature type="compositionally biased region" description="Acidic residues" evidence="3">
    <location>
        <begin position="243"/>
        <end position="253"/>
    </location>
</feature>
<gene>
    <name evidence="4" type="ORF">D9611_004000</name>
</gene>
<feature type="compositionally biased region" description="Pro residues" evidence="3">
    <location>
        <begin position="1685"/>
        <end position="1700"/>
    </location>
</feature>
<feature type="compositionally biased region" description="Acidic residues" evidence="3">
    <location>
        <begin position="582"/>
        <end position="597"/>
    </location>
</feature>
<feature type="compositionally biased region" description="Basic residues" evidence="3">
    <location>
        <begin position="1472"/>
        <end position="1485"/>
    </location>
</feature>
<feature type="compositionally biased region" description="Low complexity" evidence="3">
    <location>
        <begin position="1858"/>
        <end position="1870"/>
    </location>
</feature>
<feature type="region of interest" description="Disordered" evidence="3">
    <location>
        <begin position="1842"/>
        <end position="2020"/>
    </location>
</feature>
<feature type="compositionally biased region" description="Polar residues" evidence="3">
    <location>
        <begin position="474"/>
        <end position="483"/>
    </location>
</feature>
<accession>A0A8H5EYI7</accession>
<feature type="compositionally biased region" description="Basic and acidic residues" evidence="3">
    <location>
        <begin position="506"/>
        <end position="532"/>
    </location>
</feature>
<dbReference type="PANTHER" id="PTHR45973:SF9">
    <property type="entry name" value="LEUCINE-RICH REPEAT-CONTAINING PROTEIN 46"/>
    <property type="match status" value="1"/>
</dbReference>
<comment type="caution">
    <text evidence="4">The sequence shown here is derived from an EMBL/GenBank/DDBJ whole genome shotgun (WGS) entry which is preliminary data.</text>
</comment>
<keyword evidence="5" id="KW-1185">Reference proteome</keyword>
<evidence type="ECO:0000256" key="1">
    <source>
        <dbReference type="ARBA" id="ARBA00022614"/>
    </source>
</evidence>
<feature type="compositionally biased region" description="Basic and acidic residues" evidence="3">
    <location>
        <begin position="1013"/>
        <end position="1025"/>
    </location>
</feature>
<feature type="region of interest" description="Disordered" evidence="3">
    <location>
        <begin position="1097"/>
        <end position="1218"/>
    </location>
</feature>
<feature type="region of interest" description="Disordered" evidence="3">
    <location>
        <begin position="1"/>
        <end position="34"/>
    </location>
</feature>
<feature type="compositionally biased region" description="Basic and acidic residues" evidence="3">
    <location>
        <begin position="254"/>
        <end position="268"/>
    </location>
</feature>
<proteinExistence type="predicted"/>
<feature type="compositionally biased region" description="Low complexity" evidence="3">
    <location>
        <begin position="1877"/>
        <end position="1886"/>
    </location>
</feature>
<dbReference type="OrthoDB" id="2804229at2759"/>
<dbReference type="PANTHER" id="PTHR45973">
    <property type="entry name" value="PROTEIN PHOSPHATASE 1 REGULATORY SUBUNIT SDS22-RELATED"/>
    <property type="match status" value="1"/>
</dbReference>
<feature type="compositionally biased region" description="Acidic residues" evidence="3">
    <location>
        <begin position="305"/>
        <end position="317"/>
    </location>
</feature>
<name>A0A8H5EYI7_9AGAR</name>
<feature type="compositionally biased region" description="Polar residues" evidence="3">
    <location>
        <begin position="1634"/>
        <end position="1645"/>
    </location>
</feature>
<feature type="compositionally biased region" description="Low complexity" evidence="3">
    <location>
        <begin position="1541"/>
        <end position="1574"/>
    </location>
</feature>
<evidence type="ECO:0000313" key="4">
    <source>
        <dbReference type="EMBL" id="KAF5317021.1"/>
    </source>
</evidence>
<evidence type="ECO:0000256" key="3">
    <source>
        <dbReference type="SAM" id="MobiDB-lite"/>
    </source>
</evidence>
<feature type="region of interest" description="Disordered" evidence="3">
    <location>
        <begin position="1008"/>
        <end position="1038"/>
    </location>
</feature>
<dbReference type="Proteomes" id="UP000541558">
    <property type="component" value="Unassembled WGS sequence"/>
</dbReference>
<feature type="compositionally biased region" description="Basic and acidic residues" evidence="3">
    <location>
        <begin position="1396"/>
        <end position="1405"/>
    </location>
</feature>
<feature type="compositionally biased region" description="Pro residues" evidence="3">
    <location>
        <begin position="1646"/>
        <end position="1656"/>
    </location>
</feature>
<feature type="compositionally biased region" description="Polar residues" evidence="3">
    <location>
        <begin position="1712"/>
        <end position="1743"/>
    </location>
</feature>
<feature type="compositionally biased region" description="Polar residues" evidence="3">
    <location>
        <begin position="1409"/>
        <end position="1419"/>
    </location>
</feature>
<feature type="compositionally biased region" description="Polar residues" evidence="3">
    <location>
        <begin position="1"/>
        <end position="10"/>
    </location>
</feature>
<feature type="compositionally biased region" description="Acidic residues" evidence="3">
    <location>
        <begin position="454"/>
        <end position="464"/>
    </location>
</feature>
<feature type="compositionally biased region" description="Polar residues" evidence="3">
    <location>
        <begin position="1985"/>
        <end position="1996"/>
    </location>
</feature>
<feature type="compositionally biased region" description="Acidic residues" evidence="3">
    <location>
        <begin position="545"/>
        <end position="554"/>
    </location>
</feature>
<feature type="region of interest" description="Disordered" evidence="3">
    <location>
        <begin position="374"/>
        <end position="493"/>
    </location>
</feature>
<dbReference type="EMBL" id="JAACJK010000219">
    <property type="protein sequence ID" value="KAF5317021.1"/>
    <property type="molecule type" value="Genomic_DNA"/>
</dbReference>
<feature type="compositionally biased region" description="Acidic residues" evidence="3">
    <location>
        <begin position="1887"/>
        <end position="1899"/>
    </location>
</feature>
<feature type="compositionally biased region" description="Polar residues" evidence="3">
    <location>
        <begin position="1297"/>
        <end position="1318"/>
    </location>
</feature>
<keyword evidence="2" id="KW-0677">Repeat</keyword>
<organism evidence="4 5">
    <name type="scientific">Ephemerocybe angulata</name>
    <dbReference type="NCBI Taxonomy" id="980116"/>
    <lineage>
        <taxon>Eukaryota</taxon>
        <taxon>Fungi</taxon>
        <taxon>Dikarya</taxon>
        <taxon>Basidiomycota</taxon>
        <taxon>Agaricomycotina</taxon>
        <taxon>Agaricomycetes</taxon>
        <taxon>Agaricomycetidae</taxon>
        <taxon>Agaricales</taxon>
        <taxon>Agaricineae</taxon>
        <taxon>Psathyrellaceae</taxon>
        <taxon>Ephemerocybe</taxon>
    </lineage>
</organism>